<dbReference type="KEGG" id="car:cauri_2176"/>
<dbReference type="Proteomes" id="UP000002077">
    <property type="component" value="Chromosome"/>
</dbReference>
<gene>
    <name evidence="1" type="primary">purLC</name>
    <name evidence="1" type="ordered locus">cauri_2176</name>
</gene>
<name>C3PIW5_CORA7</name>
<dbReference type="Gene3D" id="3.90.650.10">
    <property type="entry name" value="PurM-like C-terminal domain"/>
    <property type="match status" value="1"/>
</dbReference>
<dbReference type="AlphaFoldDB" id="C3PIW5"/>
<dbReference type="EC" id="6.3.5.3" evidence="1"/>
<dbReference type="eggNOG" id="COG0046">
    <property type="taxonomic scope" value="Bacteria"/>
</dbReference>
<dbReference type="HOGENOM" id="CLU_2568012_0_0_11"/>
<protein>
    <submittedName>
        <fullName evidence="1">Phosphoribosylformylglycinamidine synthase 2</fullName>
        <ecNumber evidence="1">6.3.5.3</ecNumber>
    </submittedName>
</protein>
<dbReference type="GeneID" id="31924829"/>
<proteinExistence type="predicted"/>
<dbReference type="RefSeq" id="WP_012715296.1">
    <property type="nucleotide sequence ID" value="NC_012590.1"/>
</dbReference>
<dbReference type="SUPFAM" id="SSF56042">
    <property type="entry name" value="PurM C-terminal domain-like"/>
    <property type="match status" value="1"/>
</dbReference>
<dbReference type="EMBL" id="CP001601">
    <property type="protein sequence ID" value="ACP33769.1"/>
    <property type="molecule type" value="Genomic_DNA"/>
</dbReference>
<dbReference type="InterPro" id="IPR036676">
    <property type="entry name" value="PurM-like_C_sf"/>
</dbReference>
<dbReference type="STRING" id="548476.cauri_2176"/>
<dbReference type="GO" id="GO:0004642">
    <property type="term" value="F:phosphoribosylformylglycinamidine synthase activity"/>
    <property type="evidence" value="ECO:0007669"/>
    <property type="project" value="UniProtKB-EC"/>
</dbReference>
<evidence type="ECO:0000313" key="1">
    <source>
        <dbReference type="EMBL" id="ACP33769.1"/>
    </source>
</evidence>
<reference evidence="1 2" key="1">
    <citation type="journal article" date="2010" name="BMC Genomics">
        <title>Complete genome sequence and lifestyle of black-pigmented Corynebacterium aurimucosum ATCC 700975 (formerly C. nigricans CN-1) isolated from a vaginal swab of a woman with spontaneous abortion.</title>
        <authorList>
            <person name="Trost E."/>
            <person name="Gotker S."/>
            <person name="Schneider J."/>
            <person name="Schneiker-Bekel S."/>
            <person name="Szczepanowski R."/>
            <person name="Tilker A."/>
            <person name="Viehoever P."/>
            <person name="Arnold W."/>
            <person name="Bekel T."/>
            <person name="Blom J."/>
            <person name="Gartemann K.H."/>
            <person name="Linke B."/>
            <person name="Goesmann A."/>
            <person name="Puhler A."/>
            <person name="Shukla S.K."/>
            <person name="Tauch A."/>
        </authorList>
    </citation>
    <scope>NUCLEOTIDE SEQUENCE [LARGE SCALE GENOMIC DNA]</scope>
    <source>
        <strain evidence="2">ATCC 700975 / DSM 44827 / CIP 107346 / CN-1</strain>
    </source>
</reference>
<accession>C3PIW5</accession>
<evidence type="ECO:0000313" key="2">
    <source>
        <dbReference type="Proteomes" id="UP000002077"/>
    </source>
</evidence>
<keyword evidence="2" id="KW-1185">Reference proteome</keyword>
<keyword evidence="1" id="KW-0436">Ligase</keyword>
<sequence>MAAFSESASRVLVATTADRVDMLLHRAEECGVPAVVIGQTTDNGELELGGESIAVSELREAWAATLPDLFGHAVGANSVVE</sequence>
<organism evidence="1 2">
    <name type="scientific">Corynebacterium aurimucosum (strain ATCC 700975 / DSM 44827 / CIP 107346 / CN-1)</name>
    <name type="common">Corynebacterium nigricans</name>
    <dbReference type="NCBI Taxonomy" id="548476"/>
    <lineage>
        <taxon>Bacteria</taxon>
        <taxon>Bacillati</taxon>
        <taxon>Actinomycetota</taxon>
        <taxon>Actinomycetes</taxon>
        <taxon>Mycobacteriales</taxon>
        <taxon>Corynebacteriaceae</taxon>
        <taxon>Corynebacterium</taxon>
    </lineage>
</organism>